<dbReference type="STRING" id="1123357.SAMN02745244_01555"/>
<dbReference type="RefSeq" id="WP_073186950.1">
    <property type="nucleotide sequence ID" value="NZ_FQZG01000023.1"/>
</dbReference>
<dbReference type="OrthoDB" id="4864805at2"/>
<dbReference type="InterPro" id="IPR036102">
    <property type="entry name" value="OsmC/Ohrsf"/>
</dbReference>
<protein>
    <submittedName>
        <fullName evidence="1">Uncharacterized OsmC-related protein</fullName>
    </submittedName>
</protein>
<dbReference type="EMBL" id="FQZG01000023">
    <property type="protein sequence ID" value="SHJ02386.1"/>
    <property type="molecule type" value="Genomic_DNA"/>
</dbReference>
<dbReference type="InterPro" id="IPR003718">
    <property type="entry name" value="OsmC/Ohr_fam"/>
</dbReference>
<dbReference type="Pfam" id="PF02566">
    <property type="entry name" value="OsmC"/>
    <property type="match status" value="1"/>
</dbReference>
<evidence type="ECO:0000313" key="1">
    <source>
        <dbReference type="EMBL" id="SHJ02386.1"/>
    </source>
</evidence>
<keyword evidence="2" id="KW-1185">Reference proteome</keyword>
<dbReference type="Proteomes" id="UP000184512">
    <property type="component" value="Unassembled WGS sequence"/>
</dbReference>
<accession>A0A1M6FXG7</accession>
<dbReference type="PANTHER" id="PTHR34352:SF1">
    <property type="entry name" value="PROTEIN YHFA"/>
    <property type="match status" value="1"/>
</dbReference>
<dbReference type="AlphaFoldDB" id="A0A1M6FXG7"/>
<evidence type="ECO:0000313" key="2">
    <source>
        <dbReference type="Proteomes" id="UP000184512"/>
    </source>
</evidence>
<dbReference type="SUPFAM" id="SSF82784">
    <property type="entry name" value="OsmC-like"/>
    <property type="match status" value="1"/>
</dbReference>
<proteinExistence type="predicted"/>
<organism evidence="1 2">
    <name type="scientific">Tessaracoccus bendigoensis DSM 12906</name>
    <dbReference type="NCBI Taxonomy" id="1123357"/>
    <lineage>
        <taxon>Bacteria</taxon>
        <taxon>Bacillati</taxon>
        <taxon>Actinomycetota</taxon>
        <taxon>Actinomycetes</taxon>
        <taxon>Propionibacteriales</taxon>
        <taxon>Propionibacteriaceae</taxon>
        <taxon>Tessaracoccus</taxon>
    </lineage>
</organism>
<reference evidence="2" key="1">
    <citation type="submission" date="2016-11" db="EMBL/GenBank/DDBJ databases">
        <authorList>
            <person name="Varghese N."/>
            <person name="Submissions S."/>
        </authorList>
    </citation>
    <scope>NUCLEOTIDE SEQUENCE [LARGE SCALE GENOMIC DNA]</scope>
    <source>
        <strain evidence="2">DSM 12906</strain>
    </source>
</reference>
<dbReference type="InterPro" id="IPR015946">
    <property type="entry name" value="KH_dom-like_a/b"/>
</dbReference>
<name>A0A1M6FXG7_9ACTN</name>
<sequence>MIEETRRPAAVQVRRLSHLSFEARNERGGTVSIGSGDSSEFTPVELLMAAIAGCGAIDVDLITHRRSEPDSFNVDVQASKVKDSTGNRLEDIEVTFSVTFPEGEDGDRARLLLGRGIQQAHDRLCTVSRTIELGTPVTMRGSDV</sequence>
<gene>
    <name evidence="1" type="ORF">SAMN02745244_01555</name>
</gene>
<dbReference type="PANTHER" id="PTHR34352">
    <property type="entry name" value="PROTEIN YHFA"/>
    <property type="match status" value="1"/>
</dbReference>
<dbReference type="Gene3D" id="3.30.300.20">
    <property type="match status" value="1"/>
</dbReference>